<dbReference type="GO" id="GO:0050313">
    <property type="term" value="F:sulfur dioxygenase activity"/>
    <property type="evidence" value="ECO:0007669"/>
    <property type="project" value="InterPro"/>
</dbReference>
<dbReference type="GO" id="GO:0006749">
    <property type="term" value="P:glutathione metabolic process"/>
    <property type="evidence" value="ECO:0007669"/>
    <property type="project" value="InterPro"/>
</dbReference>
<dbReference type="Pfam" id="PF00753">
    <property type="entry name" value="Lactamase_B"/>
    <property type="match status" value="1"/>
</dbReference>
<dbReference type="InterPro" id="IPR051682">
    <property type="entry name" value="Mito_Persulfide_Diox"/>
</dbReference>
<dbReference type="EMBL" id="LQOJ01000029">
    <property type="protein sequence ID" value="ORV04768.1"/>
    <property type="molecule type" value="Genomic_DNA"/>
</dbReference>
<dbReference type="Gene3D" id="3.40.250.10">
    <property type="entry name" value="Rhodanese-like domain"/>
    <property type="match status" value="2"/>
</dbReference>
<dbReference type="AlphaFoldDB" id="A0A1X1RG35"/>
<keyword evidence="2" id="KW-0808">Transferase</keyword>
<dbReference type="Pfam" id="PF00581">
    <property type="entry name" value="Rhodanese"/>
    <property type="match status" value="2"/>
</dbReference>
<comment type="caution">
    <text evidence="2">The sequence shown here is derived from an EMBL/GenBank/DDBJ whole genome shotgun (WGS) entry which is preliminary data.</text>
</comment>
<dbReference type="PANTHER" id="PTHR43084:SF1">
    <property type="entry name" value="PERSULFIDE DIOXYGENASE ETHE1, MITOCHONDRIAL"/>
    <property type="match status" value="1"/>
</dbReference>
<dbReference type="InterPro" id="IPR036873">
    <property type="entry name" value="Rhodanese-like_dom_sf"/>
</dbReference>
<dbReference type="GO" id="GO:0016740">
    <property type="term" value="F:transferase activity"/>
    <property type="evidence" value="ECO:0007669"/>
    <property type="project" value="UniProtKB-KW"/>
</dbReference>
<name>A0A1X1RG35_MYCFA</name>
<protein>
    <submittedName>
        <fullName evidence="2">Sulfurtransferase</fullName>
    </submittedName>
</protein>
<dbReference type="PANTHER" id="PTHR43084">
    <property type="entry name" value="PERSULFIDE DIOXYGENASE ETHE1"/>
    <property type="match status" value="1"/>
</dbReference>
<dbReference type="GO" id="GO:0046872">
    <property type="term" value="F:metal ion binding"/>
    <property type="evidence" value="ECO:0007669"/>
    <property type="project" value="UniProtKB-KW"/>
</dbReference>
<dbReference type="SUPFAM" id="SSF56281">
    <property type="entry name" value="Metallo-hydrolase/oxidoreductase"/>
    <property type="match status" value="1"/>
</dbReference>
<dbReference type="CDD" id="cd00158">
    <property type="entry name" value="RHOD"/>
    <property type="match status" value="1"/>
</dbReference>
<proteinExistence type="predicted"/>
<dbReference type="Proteomes" id="UP000193484">
    <property type="component" value="Unassembled WGS sequence"/>
</dbReference>
<gene>
    <name evidence="2" type="ORF">AWC04_07590</name>
</gene>
<organism evidence="2 3">
    <name type="scientific">Mycolicibacterium fallax</name>
    <name type="common">Mycobacterium fallax</name>
    <dbReference type="NCBI Taxonomy" id="1793"/>
    <lineage>
        <taxon>Bacteria</taxon>
        <taxon>Bacillati</taxon>
        <taxon>Actinomycetota</taxon>
        <taxon>Actinomycetes</taxon>
        <taxon>Mycobacteriales</taxon>
        <taxon>Mycobacteriaceae</taxon>
        <taxon>Mycolicibacterium</taxon>
    </lineage>
</organism>
<dbReference type="GO" id="GO:0070813">
    <property type="term" value="P:hydrogen sulfide metabolic process"/>
    <property type="evidence" value="ECO:0007669"/>
    <property type="project" value="TreeGrafter"/>
</dbReference>
<dbReference type="PROSITE" id="PS50206">
    <property type="entry name" value="RHODANESE_3"/>
    <property type="match status" value="2"/>
</dbReference>
<dbReference type="InterPro" id="IPR001763">
    <property type="entry name" value="Rhodanese-like_dom"/>
</dbReference>
<dbReference type="SUPFAM" id="SSF52821">
    <property type="entry name" value="Rhodanese/Cell cycle control phosphatase"/>
    <property type="match status" value="2"/>
</dbReference>
<evidence type="ECO:0000313" key="3">
    <source>
        <dbReference type="Proteomes" id="UP000193484"/>
    </source>
</evidence>
<dbReference type="CDD" id="cd07724">
    <property type="entry name" value="POD-like_MBL-fold"/>
    <property type="match status" value="1"/>
</dbReference>
<evidence type="ECO:0000256" key="1">
    <source>
        <dbReference type="ARBA" id="ARBA00022723"/>
    </source>
</evidence>
<dbReference type="FunFam" id="3.60.15.10:FF:000030">
    <property type="entry name" value="Metallo-beta-lactamase family protein"/>
    <property type="match status" value="1"/>
</dbReference>
<reference evidence="2 3" key="1">
    <citation type="submission" date="2016-01" db="EMBL/GenBank/DDBJ databases">
        <title>The new phylogeny of the genus Mycobacterium.</title>
        <authorList>
            <person name="Tarcisio F."/>
            <person name="Conor M."/>
            <person name="Antonella G."/>
            <person name="Elisabetta G."/>
            <person name="Giulia F.S."/>
            <person name="Sara T."/>
            <person name="Anna F."/>
            <person name="Clotilde B."/>
            <person name="Roberto B."/>
            <person name="Veronica D.S."/>
            <person name="Fabio R."/>
            <person name="Monica P."/>
            <person name="Olivier J."/>
            <person name="Enrico T."/>
            <person name="Nicola S."/>
        </authorList>
    </citation>
    <scope>NUCLEOTIDE SEQUENCE [LARGE SCALE GENOMIC DNA]</scope>
    <source>
        <strain evidence="2 3">DSM 44179</strain>
    </source>
</reference>
<accession>A0A1X1RG35</accession>
<dbReference type="InterPro" id="IPR001279">
    <property type="entry name" value="Metallo-B-lactamas"/>
</dbReference>
<dbReference type="STRING" id="1793.AWC04_07590"/>
<sequence>MKFIQYYLDCLSHASYLVADETTGRAVVVDPQRDISEYLADAERLGLTIELVIETHFHADFLSGHLELAEATGAKIVYSSVAEPEFDHLPVADGQRHSLGEVTLEFLHTPGHTPESMSIVVYEHPEDTVPYGVLTGDTLFIGDVGRPDLLASIGFTRDELATKLYDSLRSKLLPLPDATRVFPAHGAGSACGKNLSTELSSTMGEQKATNYALRATDRSSFMQLVTEGQPPAPSYFVYNAVLNRKDRPLLDETKLPEAMEYDQIRAAMADGAILIDGRDPAEFAQGHLRGSVNVALDGRYAEYAGSIVPHDVDIVLLIDRGQELEGKNRLARIGFDRVIGYLNHPRMTMLAHPDEVQHASRLTAQQFGERARDIDDLQVVDVRNPGEVADGMVPGAVNIPVGQLPERFGELDPNRPTVVYCAGGYRSSVAASVLRQRGFTDVSDILGGYLAWNEEIQSA</sequence>
<dbReference type="RefSeq" id="WP_085094737.1">
    <property type="nucleotide sequence ID" value="NZ_AP022603.1"/>
</dbReference>
<dbReference type="SMART" id="SM00849">
    <property type="entry name" value="Lactamase_B"/>
    <property type="match status" value="1"/>
</dbReference>
<dbReference type="InterPro" id="IPR044528">
    <property type="entry name" value="POD-like_MBL-fold"/>
</dbReference>
<dbReference type="OrthoDB" id="3196337at2"/>
<dbReference type="Gene3D" id="3.60.15.10">
    <property type="entry name" value="Ribonuclease Z/Hydroxyacylglutathione hydrolase-like"/>
    <property type="match status" value="1"/>
</dbReference>
<evidence type="ECO:0000313" key="2">
    <source>
        <dbReference type="EMBL" id="ORV04768.1"/>
    </source>
</evidence>
<keyword evidence="1" id="KW-0479">Metal-binding</keyword>
<keyword evidence="3" id="KW-1185">Reference proteome</keyword>
<dbReference type="SMART" id="SM00450">
    <property type="entry name" value="RHOD"/>
    <property type="match status" value="2"/>
</dbReference>
<dbReference type="InterPro" id="IPR036866">
    <property type="entry name" value="RibonucZ/Hydroxyglut_hydro"/>
</dbReference>